<organism evidence="2 3">
    <name type="scientific">Trematosphaeria pertusa</name>
    <dbReference type="NCBI Taxonomy" id="390896"/>
    <lineage>
        <taxon>Eukaryota</taxon>
        <taxon>Fungi</taxon>
        <taxon>Dikarya</taxon>
        <taxon>Ascomycota</taxon>
        <taxon>Pezizomycotina</taxon>
        <taxon>Dothideomycetes</taxon>
        <taxon>Pleosporomycetidae</taxon>
        <taxon>Pleosporales</taxon>
        <taxon>Massarineae</taxon>
        <taxon>Trematosphaeriaceae</taxon>
        <taxon>Trematosphaeria</taxon>
    </lineage>
</organism>
<feature type="region of interest" description="Disordered" evidence="1">
    <location>
        <begin position="65"/>
        <end position="101"/>
    </location>
</feature>
<protein>
    <submittedName>
        <fullName evidence="2">Uncharacterized protein</fullName>
    </submittedName>
</protein>
<evidence type="ECO:0000256" key="1">
    <source>
        <dbReference type="SAM" id="MobiDB-lite"/>
    </source>
</evidence>
<dbReference type="EMBL" id="ML987203">
    <property type="protein sequence ID" value="KAF2244357.1"/>
    <property type="molecule type" value="Genomic_DNA"/>
</dbReference>
<reference evidence="2" key="1">
    <citation type="journal article" date="2020" name="Stud. Mycol.">
        <title>101 Dothideomycetes genomes: a test case for predicting lifestyles and emergence of pathogens.</title>
        <authorList>
            <person name="Haridas S."/>
            <person name="Albert R."/>
            <person name="Binder M."/>
            <person name="Bloem J."/>
            <person name="Labutti K."/>
            <person name="Salamov A."/>
            <person name="Andreopoulos B."/>
            <person name="Baker S."/>
            <person name="Barry K."/>
            <person name="Bills G."/>
            <person name="Bluhm B."/>
            <person name="Cannon C."/>
            <person name="Castanera R."/>
            <person name="Culley D."/>
            <person name="Daum C."/>
            <person name="Ezra D."/>
            <person name="Gonzalez J."/>
            <person name="Henrissat B."/>
            <person name="Kuo A."/>
            <person name="Liang C."/>
            <person name="Lipzen A."/>
            <person name="Lutzoni F."/>
            <person name="Magnuson J."/>
            <person name="Mondo S."/>
            <person name="Nolan M."/>
            <person name="Ohm R."/>
            <person name="Pangilinan J."/>
            <person name="Park H.-J."/>
            <person name="Ramirez L."/>
            <person name="Alfaro M."/>
            <person name="Sun H."/>
            <person name="Tritt A."/>
            <person name="Yoshinaga Y."/>
            <person name="Zwiers L.-H."/>
            <person name="Turgeon B."/>
            <person name="Goodwin S."/>
            <person name="Spatafora J."/>
            <person name="Crous P."/>
            <person name="Grigoriev I."/>
        </authorList>
    </citation>
    <scope>NUCLEOTIDE SEQUENCE</scope>
    <source>
        <strain evidence="2">CBS 122368</strain>
    </source>
</reference>
<keyword evidence="3" id="KW-1185">Reference proteome</keyword>
<evidence type="ECO:0000313" key="2">
    <source>
        <dbReference type="EMBL" id="KAF2244357.1"/>
    </source>
</evidence>
<dbReference type="RefSeq" id="XP_033679361.1">
    <property type="nucleotide sequence ID" value="XM_033836578.1"/>
</dbReference>
<accession>A0A6A6I253</accession>
<sequence length="164" mass="18076">MRLPVRTGVLCALSLPYSTVSFSVSLSSLVHGSSAGIRMRPHRIPRFSLLAEPCIGPRRHRRLVQASHRFPITPREPITAQDRHRSQLPRSTARPHPLVSSPLSTSRLASLLSAYLTTTRASSLSSRASSQLLRASIEQLSRISRLSPDCVENHVIPFVPSSVQ</sequence>
<evidence type="ECO:0000313" key="3">
    <source>
        <dbReference type="Proteomes" id="UP000800094"/>
    </source>
</evidence>
<gene>
    <name evidence="2" type="ORF">BU26DRAFT_99356</name>
</gene>
<dbReference type="AlphaFoldDB" id="A0A6A6I253"/>
<dbReference type="GeneID" id="54589908"/>
<proteinExistence type="predicted"/>
<name>A0A6A6I253_9PLEO</name>
<dbReference type="Proteomes" id="UP000800094">
    <property type="component" value="Unassembled WGS sequence"/>
</dbReference>